<dbReference type="Proteomes" id="UP001597169">
    <property type="component" value="Unassembled WGS sequence"/>
</dbReference>
<name>A0ABW3PJ94_9BACL</name>
<evidence type="ECO:0000313" key="2">
    <source>
        <dbReference type="EMBL" id="MFD1126684.1"/>
    </source>
</evidence>
<feature type="transmembrane region" description="Helical" evidence="1">
    <location>
        <begin position="76"/>
        <end position="93"/>
    </location>
</feature>
<evidence type="ECO:0000313" key="3">
    <source>
        <dbReference type="Proteomes" id="UP001597169"/>
    </source>
</evidence>
<feature type="transmembrane region" description="Helical" evidence="1">
    <location>
        <begin position="164"/>
        <end position="181"/>
    </location>
</feature>
<feature type="transmembrane region" description="Helical" evidence="1">
    <location>
        <begin position="45"/>
        <end position="69"/>
    </location>
</feature>
<dbReference type="RefSeq" id="WP_251580786.1">
    <property type="nucleotide sequence ID" value="NZ_JBHTKX010000001.1"/>
</dbReference>
<gene>
    <name evidence="2" type="ORF">ACFQ3J_00665</name>
</gene>
<organism evidence="2 3">
    <name type="scientific">Paenibacillus provencensis</name>
    <dbReference type="NCBI Taxonomy" id="441151"/>
    <lineage>
        <taxon>Bacteria</taxon>
        <taxon>Bacillati</taxon>
        <taxon>Bacillota</taxon>
        <taxon>Bacilli</taxon>
        <taxon>Bacillales</taxon>
        <taxon>Paenibacillaceae</taxon>
        <taxon>Paenibacillus</taxon>
    </lineage>
</organism>
<proteinExistence type="predicted"/>
<keyword evidence="1" id="KW-0812">Transmembrane</keyword>
<keyword evidence="1" id="KW-1133">Transmembrane helix</keyword>
<reference evidence="3" key="1">
    <citation type="journal article" date="2019" name="Int. J. Syst. Evol. Microbiol.">
        <title>The Global Catalogue of Microorganisms (GCM) 10K type strain sequencing project: providing services to taxonomists for standard genome sequencing and annotation.</title>
        <authorList>
            <consortium name="The Broad Institute Genomics Platform"/>
            <consortium name="The Broad Institute Genome Sequencing Center for Infectious Disease"/>
            <person name="Wu L."/>
            <person name="Ma J."/>
        </authorList>
    </citation>
    <scope>NUCLEOTIDE SEQUENCE [LARGE SCALE GENOMIC DNA]</scope>
    <source>
        <strain evidence="3">CCUG 53519</strain>
    </source>
</reference>
<accession>A0ABW3PJ94</accession>
<keyword evidence="3" id="KW-1185">Reference proteome</keyword>
<evidence type="ECO:0000256" key="1">
    <source>
        <dbReference type="SAM" id="Phobius"/>
    </source>
</evidence>
<protein>
    <submittedName>
        <fullName evidence="2">Uncharacterized protein</fullName>
    </submittedName>
</protein>
<dbReference type="EMBL" id="JBHTKX010000001">
    <property type="protein sequence ID" value="MFD1126684.1"/>
    <property type="molecule type" value="Genomic_DNA"/>
</dbReference>
<feature type="transmembrane region" description="Helical" evidence="1">
    <location>
        <begin position="7"/>
        <end position="25"/>
    </location>
</feature>
<comment type="caution">
    <text evidence="2">The sequence shown here is derived from an EMBL/GenBank/DDBJ whole genome shotgun (WGS) entry which is preliminary data.</text>
</comment>
<feature type="transmembrane region" description="Helical" evidence="1">
    <location>
        <begin position="123"/>
        <end position="144"/>
    </location>
</feature>
<keyword evidence="1" id="KW-0472">Membrane</keyword>
<feature type="transmembrane region" description="Helical" evidence="1">
    <location>
        <begin position="99"/>
        <end position="116"/>
    </location>
</feature>
<sequence>MKIIYSLLGSIVTALALYLCVYQLMDVFYYNSQPDAGPGSFPGLSATLAGIYLFPAVTLVIFILFLFVYNKMNVRGIVFGGIAGLWLYSLLMTLAPSQVIKYLPIIAIIAGFILIKPRMSDRVLNWTLLGAACGWLVTYLIIIGGRAFQNTLTSYFNFSPSQQIVVLAGILVLGIVGWLIGMKKSRVQTRY</sequence>